<dbReference type="RefSeq" id="XP_030985330.1">
    <property type="nucleotide sequence ID" value="XM_031123183.1"/>
</dbReference>
<evidence type="ECO:0000256" key="4">
    <source>
        <dbReference type="ARBA" id="ARBA00022692"/>
    </source>
</evidence>
<keyword evidence="8 10" id="KW-0472">Membrane</keyword>
<evidence type="ECO:0000259" key="11">
    <source>
        <dbReference type="PROSITE" id="PS50893"/>
    </source>
</evidence>
<keyword evidence="7 10" id="KW-1133">Transmembrane helix</keyword>
<dbReference type="InterPro" id="IPR011527">
    <property type="entry name" value="ABC1_TM_dom"/>
</dbReference>
<dbReference type="SUPFAM" id="SSF90123">
    <property type="entry name" value="ABC transporter transmembrane region"/>
    <property type="match status" value="2"/>
</dbReference>
<feature type="transmembrane region" description="Helical" evidence="10">
    <location>
        <begin position="1251"/>
        <end position="1271"/>
    </location>
</feature>
<dbReference type="SMART" id="SM00382">
    <property type="entry name" value="AAA"/>
    <property type="match status" value="2"/>
</dbReference>
<feature type="region of interest" description="Disordered" evidence="9">
    <location>
        <begin position="871"/>
        <end position="934"/>
    </location>
</feature>
<feature type="compositionally biased region" description="Low complexity" evidence="9">
    <location>
        <begin position="1468"/>
        <end position="1479"/>
    </location>
</feature>
<feature type="transmembrane region" description="Helical" evidence="10">
    <location>
        <begin position="335"/>
        <end position="353"/>
    </location>
</feature>
<feature type="transmembrane region" description="Helical" evidence="10">
    <location>
        <begin position="297"/>
        <end position="315"/>
    </location>
</feature>
<name>A0A6P8BDT1_PYRGI</name>
<feature type="domain" description="ABC transporter" evidence="11">
    <location>
        <begin position="633"/>
        <end position="889"/>
    </location>
</feature>
<dbReference type="CDD" id="cd18596">
    <property type="entry name" value="ABC_6TM_VMR1_D1_like"/>
    <property type="match status" value="1"/>
</dbReference>
<feature type="transmembrane region" description="Helical" evidence="10">
    <location>
        <begin position="1142"/>
        <end position="1160"/>
    </location>
</feature>
<dbReference type="Gene3D" id="1.20.1560.10">
    <property type="entry name" value="ABC transporter type 1, transmembrane domain"/>
    <property type="match status" value="2"/>
</dbReference>
<dbReference type="SUPFAM" id="SSF52540">
    <property type="entry name" value="P-loop containing nucleoside triphosphate hydrolases"/>
    <property type="match status" value="2"/>
</dbReference>
<dbReference type="Gene3D" id="3.40.50.300">
    <property type="entry name" value="P-loop containing nucleotide triphosphate hydrolases"/>
    <property type="match status" value="2"/>
</dbReference>
<dbReference type="PANTHER" id="PTHR24223">
    <property type="entry name" value="ATP-BINDING CASSETTE SUB-FAMILY C"/>
    <property type="match status" value="1"/>
</dbReference>
<feature type="transmembrane region" description="Helical" evidence="10">
    <location>
        <begin position="538"/>
        <end position="559"/>
    </location>
</feature>
<dbReference type="KEGG" id="pgri:PgNI_03128"/>
<feature type="transmembrane region" description="Helical" evidence="10">
    <location>
        <begin position="6"/>
        <end position="27"/>
    </location>
</feature>
<dbReference type="PANTHER" id="PTHR24223:SF456">
    <property type="entry name" value="MULTIDRUG RESISTANCE-ASSOCIATED PROTEIN LETHAL(2)03659"/>
    <property type="match status" value="1"/>
</dbReference>
<evidence type="ECO:0000256" key="2">
    <source>
        <dbReference type="ARBA" id="ARBA00009726"/>
    </source>
</evidence>
<dbReference type="InterPro" id="IPR050173">
    <property type="entry name" value="ABC_transporter_C-like"/>
</dbReference>
<dbReference type="GO" id="GO:0140359">
    <property type="term" value="F:ABC-type transporter activity"/>
    <property type="evidence" value="ECO:0007669"/>
    <property type="project" value="InterPro"/>
</dbReference>
<sequence length="1626" mass="179053">MDTSGYLEASIAVAGLALITALSTPAIKNIAIRSKTITGGNSTSSSLPCIEAEGHAYIYEDKDGKATEQSMAEFSDFWPRILAWTSAVAGLGMSITAAVLSVGRSGASGSEFGIFLICVDVITWTMLCLQCATLPVKHQYQRRYKLSLYALVTSTVLFASLVARFGGPLLQVVKDARKVPESGATITVAVSWFVQMLAAIVAMLAFSSFPQRPDVYHDGRLVDQQNTASLIRRIGYAWNKVVFVVAKERQLTKADLPDLDFTRRSKNVNAAFLARNFTGRLWRQLIVAHWGRLAQQWALSFTISALALFPQYVLYNFLEILEKPRRDDGNKFDPALIAWVFSLFVSLLLQVWVNNTMRWLTYTRLEQPVLQLLQSLVFQKAMRLKETASPPPQSEGEGKDKDQNSSGSNKKSTGPDTRQSIVNHMKLDSNRTTMFSNYNYQFPVAVIKLALSGTFLVQLMGFKSVVAGMCSSLVVLPISHLLSKRYAKIQFGLMKYRDAKANLLTEALQGMRQIRFSALEKHWEEKILKSRSEELAQYWKVMCWAGLTMIVINTGPLLLSSVTLSVYALTTTNGIRASVVFASLGLFDQLEEAISYLPLLQVYLMEAWTSCIRLEKYFAQPDRQPISTTGDHISFENATVAWPKFEEVEGENTTPFEERSLLRNVTLDFPNGALSIISGKTGSGKSLLLAAILGEVTLVSGTIHTPPIKELTENLEQISDAEWIIPNLTAFVPQTPWIETGTVRDNILFGLPLNHGRYSKVIAACALEKDLELLVDGDNTEVGPKGVTLSGGQRWRVALARALYSRAGIVILDDVLSAVDAHVGRIIVDQALTGDLARGRTRILATHHAEMCLPRASYFVRLDDGRLEHAENLTPEAHEPTSRPLTSSDETASHAGSSSDNTTAAESAITSPEESDEEQDDPKKKPKKKGVKEEGRARGRVKWKVYKDYFQAGKAVWLWALSIALILLGRTISVGRTWSLKELSESDPSPSSALAAIRSSSHLRSHDYAHLDGQVYIENPRMDRPMTAQGLLQDRPVAFWIGVYIILEIAVVLASVCRMLVFTAIGLRTARVLFQRMTHRILRAPLRWIDNTPSGRILNRFTSDMFSVDRRVAMDLGQSMSNVLQVLTIIAASLSVSKYVNLFGLALLILYVQIASEYISAAREVKRLNSVVWSPIYDQFSSVLNGLSTIRGFGRTSFYTDRMYELIDTATKTQWALALCQRWMAFRMGVLGVLFVTVVAGAVAFGRVDAALAGFSLTFALGYTSALTALLQNMASIELGFNATERVLEYGELDTEPEGGQDAPAAWPTQGRIEVENLTVAYAEDLPPVLKDLTFTVEAGERVGIIGRTGAGKSTLASVLFRLLEPREGSVRIDNIDIAKLKLEQLRSRLAIIPQDPFLFSGTLRSNLDMEDEMDDYELLTALQRVHLIKPAEPMRPSAYVPTASPSAGESEEDTLLATTDESGSQGTETPSETATSSAFKDLSTPISTGGSNLSQGQRQLVCLARALLARPKIVVLDEATSAVDRTTDAAIQESIREDFSVSGCTVFVIAHRLSTVADFDKILVLKEGRVAQMGSPEELLKRGMNAAAAGGAVDDEETDETAFWDLVKKSSEKEKLIEMILGETN</sequence>
<feature type="transmembrane region" description="Helical" evidence="10">
    <location>
        <begin position="1037"/>
        <end position="1067"/>
    </location>
</feature>
<dbReference type="GO" id="GO:0005524">
    <property type="term" value="F:ATP binding"/>
    <property type="evidence" value="ECO:0007669"/>
    <property type="project" value="UniProtKB-KW"/>
</dbReference>
<dbReference type="Proteomes" id="UP000515153">
    <property type="component" value="Unplaced"/>
</dbReference>
<dbReference type="InterPro" id="IPR003593">
    <property type="entry name" value="AAA+_ATPase"/>
</dbReference>
<dbReference type="GO" id="GO:0016020">
    <property type="term" value="C:membrane"/>
    <property type="evidence" value="ECO:0007669"/>
    <property type="project" value="UniProtKB-SubCell"/>
</dbReference>
<evidence type="ECO:0000256" key="6">
    <source>
        <dbReference type="ARBA" id="ARBA00022840"/>
    </source>
</evidence>
<dbReference type="PROSITE" id="PS50929">
    <property type="entry name" value="ABC_TM1F"/>
    <property type="match status" value="2"/>
</dbReference>
<feature type="transmembrane region" description="Helical" evidence="10">
    <location>
        <begin position="146"/>
        <end position="166"/>
    </location>
</feature>
<dbReference type="InterPro" id="IPR036640">
    <property type="entry name" value="ABC1_TM_sf"/>
</dbReference>
<evidence type="ECO:0000256" key="9">
    <source>
        <dbReference type="SAM" id="MobiDB-lite"/>
    </source>
</evidence>
<keyword evidence="5" id="KW-0547">Nucleotide-binding</keyword>
<dbReference type="CDD" id="cd03244">
    <property type="entry name" value="ABCC_MRP_domain2"/>
    <property type="match status" value="1"/>
</dbReference>
<evidence type="ECO:0000313" key="13">
    <source>
        <dbReference type="Proteomes" id="UP000515153"/>
    </source>
</evidence>
<keyword evidence="3" id="KW-0813">Transport</keyword>
<proteinExistence type="inferred from homology"/>
<dbReference type="PROSITE" id="PS50893">
    <property type="entry name" value="ABC_TRANSPORTER_2"/>
    <property type="match status" value="2"/>
</dbReference>
<feature type="transmembrane region" description="Helical" evidence="10">
    <location>
        <begin position="112"/>
        <end position="134"/>
    </location>
</feature>
<dbReference type="Pfam" id="PF00005">
    <property type="entry name" value="ABC_tran"/>
    <property type="match status" value="2"/>
</dbReference>
<dbReference type="InterPro" id="IPR027417">
    <property type="entry name" value="P-loop_NTPase"/>
</dbReference>
<gene>
    <name evidence="14" type="ORF">PgNI_03128</name>
</gene>
<evidence type="ECO:0000256" key="3">
    <source>
        <dbReference type="ARBA" id="ARBA00022448"/>
    </source>
</evidence>
<dbReference type="CDD" id="cd03250">
    <property type="entry name" value="ABCC_MRP_domain1"/>
    <property type="match status" value="1"/>
</dbReference>
<protein>
    <submittedName>
        <fullName evidence="14">Uncharacterized protein</fullName>
    </submittedName>
</protein>
<feature type="transmembrane region" description="Helical" evidence="10">
    <location>
        <begin position="186"/>
        <end position="206"/>
    </location>
</feature>
<evidence type="ECO:0000256" key="1">
    <source>
        <dbReference type="ARBA" id="ARBA00004141"/>
    </source>
</evidence>
<feature type="domain" description="ABC transmembrane type-1" evidence="12">
    <location>
        <begin position="1040"/>
        <end position="1279"/>
    </location>
</feature>
<feature type="compositionally biased region" description="Basic and acidic residues" evidence="9">
    <location>
        <begin position="871"/>
        <end position="881"/>
    </location>
</feature>
<feature type="transmembrane region" description="Helical" evidence="10">
    <location>
        <begin position="81"/>
        <end position="100"/>
    </location>
</feature>
<dbReference type="CDD" id="cd18604">
    <property type="entry name" value="ABC_6TM_VMR1_D2_like"/>
    <property type="match status" value="1"/>
</dbReference>
<dbReference type="InterPro" id="IPR003439">
    <property type="entry name" value="ABC_transporter-like_ATP-bd"/>
</dbReference>
<dbReference type="Pfam" id="PF00664">
    <property type="entry name" value="ABC_membrane"/>
    <property type="match status" value="2"/>
</dbReference>
<evidence type="ECO:0000259" key="12">
    <source>
        <dbReference type="PROSITE" id="PS50929"/>
    </source>
</evidence>
<accession>A0A6P8BDT1</accession>
<evidence type="ECO:0000256" key="7">
    <source>
        <dbReference type="ARBA" id="ARBA00022989"/>
    </source>
</evidence>
<dbReference type="PROSITE" id="PS00211">
    <property type="entry name" value="ABC_TRANSPORTER_1"/>
    <property type="match status" value="1"/>
</dbReference>
<evidence type="ECO:0000256" key="8">
    <source>
        <dbReference type="ARBA" id="ARBA00023136"/>
    </source>
</evidence>
<dbReference type="GO" id="GO:0016887">
    <property type="term" value="F:ATP hydrolysis activity"/>
    <property type="evidence" value="ECO:0007669"/>
    <property type="project" value="InterPro"/>
</dbReference>
<reference evidence="14" key="2">
    <citation type="submission" date="2019-10" db="EMBL/GenBank/DDBJ databases">
        <authorList>
            <consortium name="NCBI Genome Project"/>
        </authorList>
    </citation>
    <scope>NUCLEOTIDE SEQUENCE</scope>
    <source>
        <strain evidence="14">NI907</strain>
    </source>
</reference>
<keyword evidence="13" id="KW-1185">Reference proteome</keyword>
<dbReference type="InterPro" id="IPR017871">
    <property type="entry name" value="ABC_transporter-like_CS"/>
</dbReference>
<reference evidence="14" key="1">
    <citation type="journal article" date="2019" name="Mol. Biol. Evol.">
        <title>Blast fungal genomes show frequent chromosomal changes, gene gains and losses, and effector gene turnover.</title>
        <authorList>
            <person name="Gomez Luciano L.B."/>
            <person name="Jason Tsai I."/>
            <person name="Chuma I."/>
            <person name="Tosa Y."/>
            <person name="Chen Y.H."/>
            <person name="Li J.Y."/>
            <person name="Li M.Y."/>
            <person name="Jade Lu M.Y."/>
            <person name="Nakayashiki H."/>
            <person name="Li W.H."/>
        </authorList>
    </citation>
    <scope>NUCLEOTIDE SEQUENCE</scope>
    <source>
        <strain evidence="14">NI907</strain>
    </source>
</reference>
<feature type="compositionally biased region" description="Polar residues" evidence="9">
    <location>
        <begin position="1457"/>
        <end position="1467"/>
    </location>
</feature>
<feature type="compositionally biased region" description="Polar residues" evidence="9">
    <location>
        <begin position="404"/>
        <end position="419"/>
    </location>
</feature>
<feature type="domain" description="ABC transporter" evidence="11">
    <location>
        <begin position="1313"/>
        <end position="1593"/>
    </location>
</feature>
<feature type="transmembrane region" description="Helical" evidence="10">
    <location>
        <begin position="440"/>
        <end position="459"/>
    </location>
</feature>
<organism evidence="13 14">
    <name type="scientific">Pyricularia grisea</name>
    <name type="common">Crabgrass-specific blast fungus</name>
    <name type="synonym">Magnaporthe grisea</name>
    <dbReference type="NCBI Taxonomy" id="148305"/>
    <lineage>
        <taxon>Eukaryota</taxon>
        <taxon>Fungi</taxon>
        <taxon>Dikarya</taxon>
        <taxon>Ascomycota</taxon>
        <taxon>Pezizomycotina</taxon>
        <taxon>Sordariomycetes</taxon>
        <taxon>Sordariomycetidae</taxon>
        <taxon>Magnaporthales</taxon>
        <taxon>Pyriculariaceae</taxon>
        <taxon>Pyricularia</taxon>
    </lineage>
</organism>
<feature type="transmembrane region" description="Helical" evidence="10">
    <location>
        <begin position="1224"/>
        <end position="1245"/>
    </location>
</feature>
<evidence type="ECO:0000256" key="10">
    <source>
        <dbReference type="SAM" id="Phobius"/>
    </source>
</evidence>
<comment type="subcellular location">
    <subcellularLocation>
        <location evidence="1">Membrane</location>
        <topology evidence="1">Multi-pass membrane protein</topology>
    </subcellularLocation>
</comment>
<evidence type="ECO:0000256" key="5">
    <source>
        <dbReference type="ARBA" id="ARBA00022741"/>
    </source>
</evidence>
<evidence type="ECO:0000313" key="14">
    <source>
        <dbReference type="RefSeq" id="XP_030985330.1"/>
    </source>
</evidence>
<reference evidence="14" key="3">
    <citation type="submission" date="2025-08" db="UniProtKB">
        <authorList>
            <consortium name="RefSeq"/>
        </authorList>
    </citation>
    <scope>IDENTIFICATION</scope>
    <source>
        <strain evidence="14">NI907</strain>
    </source>
</reference>
<keyword evidence="6" id="KW-0067">ATP-binding</keyword>
<comment type="similarity">
    <text evidence="2">Belongs to the ABC transporter superfamily. ABCC family. Conjugate transporter (TC 3.A.1.208) subfamily.</text>
</comment>
<feature type="transmembrane region" description="Helical" evidence="10">
    <location>
        <begin position="956"/>
        <end position="978"/>
    </location>
</feature>
<dbReference type="GeneID" id="41958093"/>
<feature type="domain" description="ABC transmembrane type-1" evidence="12">
    <location>
        <begin position="445"/>
        <end position="606"/>
    </location>
</feature>
<feature type="compositionally biased region" description="Polar residues" evidence="9">
    <location>
        <begin position="883"/>
        <end position="910"/>
    </location>
</feature>
<feature type="region of interest" description="Disordered" evidence="9">
    <location>
        <begin position="387"/>
        <end position="419"/>
    </location>
</feature>
<keyword evidence="4 10" id="KW-0812">Transmembrane</keyword>
<feature type="region of interest" description="Disordered" evidence="9">
    <location>
        <begin position="1434"/>
        <end position="1483"/>
    </location>
</feature>